<dbReference type="EMBL" id="UGOD01000005">
    <property type="protein sequence ID" value="STX81481.1"/>
    <property type="molecule type" value="Genomic_DNA"/>
</dbReference>
<sequence length="85" mass="9775">MKWINCLFKPFIWLYSKTNSVDEEFYYSNAAKKDEIRINPATGLPMRGAFDASGNTLGTSSSDWSNDYSRSHASNSRFNSFNNRF</sequence>
<feature type="compositionally biased region" description="Low complexity" evidence="1">
    <location>
        <begin position="60"/>
        <end position="85"/>
    </location>
</feature>
<gene>
    <name evidence="2" type="ORF">NCTC13316_03354</name>
</gene>
<evidence type="ECO:0000256" key="1">
    <source>
        <dbReference type="SAM" id="MobiDB-lite"/>
    </source>
</evidence>
<name>A0A378KDA0_9GAMM</name>
<dbReference type="AlphaFoldDB" id="A0A378KDA0"/>
<evidence type="ECO:0000313" key="3">
    <source>
        <dbReference type="Proteomes" id="UP000254794"/>
    </source>
</evidence>
<dbReference type="Proteomes" id="UP000254794">
    <property type="component" value="Unassembled WGS sequence"/>
</dbReference>
<dbReference type="RefSeq" id="WP_115332862.1">
    <property type="nucleotide sequence ID" value="NZ_CAAAHP010000008.1"/>
</dbReference>
<evidence type="ECO:0000313" key="2">
    <source>
        <dbReference type="EMBL" id="STX81481.1"/>
    </source>
</evidence>
<protein>
    <submittedName>
        <fullName evidence="2">Plasmid conjugative transfer entry exclusion protein TraS</fullName>
    </submittedName>
</protein>
<feature type="region of interest" description="Disordered" evidence="1">
    <location>
        <begin position="57"/>
        <end position="85"/>
    </location>
</feature>
<dbReference type="OrthoDB" id="5652000at2"/>
<organism evidence="2 3">
    <name type="scientific">Legionella busanensis</name>
    <dbReference type="NCBI Taxonomy" id="190655"/>
    <lineage>
        <taxon>Bacteria</taxon>
        <taxon>Pseudomonadati</taxon>
        <taxon>Pseudomonadota</taxon>
        <taxon>Gammaproteobacteria</taxon>
        <taxon>Legionellales</taxon>
        <taxon>Legionellaceae</taxon>
        <taxon>Legionella</taxon>
    </lineage>
</organism>
<keyword evidence="3" id="KW-1185">Reference proteome</keyword>
<reference evidence="2 3" key="1">
    <citation type="submission" date="2018-06" db="EMBL/GenBank/DDBJ databases">
        <authorList>
            <consortium name="Pathogen Informatics"/>
            <person name="Doyle S."/>
        </authorList>
    </citation>
    <scope>NUCLEOTIDE SEQUENCE [LARGE SCALE GENOMIC DNA]</scope>
    <source>
        <strain evidence="2 3">NCTC13316</strain>
    </source>
</reference>
<accession>A0A378KDA0</accession>
<proteinExistence type="predicted"/>